<dbReference type="Gene3D" id="1.50.10.10">
    <property type="match status" value="1"/>
</dbReference>
<sequence>MHWTKTLLGPMMIPVLFSCGSAKKTAGWQEDSLAKSGLTHSEEMLQHMLPAANEKFSSVTGAYPRTIKNEKLVTTSMYDWTPGFFPGSLWYAYEYSKKADLKAEAIKWTEKLEPLQTFTEHHDLGFMMYCSYGNAYRLTGNESYKKILINAARALSTRFNPTAGVIKSWNSFKSWQDNTTYHFPVIIDNMMNLELLFFASKMSGDTSFRHIATTHALTTMKNHFRPDYSSYHVVCYDSANGKVLARETAQGYANNSTWSRGQAWAIYGYTMTYRETKDPRFLNMAIGLSDYFINNKRLPEDCVPYWDFNANETGYTPGIKSNANKTNTLYRDASAAAITASALLELSTYVNEGQSKKYREAAVKMLKSLSSDNYTAQAGTNGSFIIKHCVGSIPHNSEIDVPLVYADYYYIEALLRYHQLQKEEILFSSN</sequence>
<dbReference type="InterPro" id="IPR010905">
    <property type="entry name" value="Glyco_hydro_88"/>
</dbReference>
<evidence type="ECO:0000313" key="4">
    <source>
        <dbReference type="Proteomes" id="UP001325680"/>
    </source>
</evidence>
<dbReference type="Pfam" id="PF07470">
    <property type="entry name" value="Glyco_hydro_88"/>
    <property type="match status" value="1"/>
</dbReference>
<name>A0ABZ0W2G4_9BACT</name>
<dbReference type="PROSITE" id="PS51257">
    <property type="entry name" value="PROKAR_LIPOPROTEIN"/>
    <property type="match status" value="1"/>
</dbReference>
<dbReference type="InterPro" id="IPR052369">
    <property type="entry name" value="UG_Glycosaminoglycan_Hydrolase"/>
</dbReference>
<keyword evidence="1 3" id="KW-0378">Hydrolase</keyword>
<dbReference type="GO" id="GO:0016787">
    <property type="term" value="F:hydrolase activity"/>
    <property type="evidence" value="ECO:0007669"/>
    <property type="project" value="UniProtKB-KW"/>
</dbReference>
<protein>
    <submittedName>
        <fullName evidence="3">Glycoside hydrolase family 88 protein</fullName>
    </submittedName>
</protein>
<dbReference type="InterPro" id="IPR008928">
    <property type="entry name" value="6-hairpin_glycosidase_sf"/>
</dbReference>
<evidence type="ECO:0000256" key="1">
    <source>
        <dbReference type="ARBA" id="ARBA00022801"/>
    </source>
</evidence>
<gene>
    <name evidence="3" type="ORF">U0035_13365</name>
</gene>
<dbReference type="EMBL" id="CP139960">
    <property type="protein sequence ID" value="WQD36657.1"/>
    <property type="molecule type" value="Genomic_DNA"/>
</dbReference>
<dbReference type="InterPro" id="IPR012341">
    <property type="entry name" value="6hp_glycosidase-like_sf"/>
</dbReference>
<organism evidence="3 4">
    <name type="scientific">Niabella yanshanensis</name>
    <dbReference type="NCBI Taxonomy" id="577386"/>
    <lineage>
        <taxon>Bacteria</taxon>
        <taxon>Pseudomonadati</taxon>
        <taxon>Bacteroidota</taxon>
        <taxon>Chitinophagia</taxon>
        <taxon>Chitinophagales</taxon>
        <taxon>Chitinophagaceae</taxon>
        <taxon>Niabella</taxon>
    </lineage>
</organism>
<reference evidence="3 4" key="1">
    <citation type="submission" date="2023-12" db="EMBL/GenBank/DDBJ databases">
        <title>Genome sequencing and assembly of bacterial species from a model synthetic community.</title>
        <authorList>
            <person name="Hogle S.L."/>
        </authorList>
    </citation>
    <scope>NUCLEOTIDE SEQUENCE [LARGE SCALE GENOMIC DNA]</scope>
    <source>
        <strain evidence="3 4">HAMBI_3031</strain>
    </source>
</reference>
<evidence type="ECO:0000313" key="3">
    <source>
        <dbReference type="EMBL" id="WQD36657.1"/>
    </source>
</evidence>
<dbReference type="SUPFAM" id="SSF48208">
    <property type="entry name" value="Six-hairpin glycosidases"/>
    <property type="match status" value="1"/>
</dbReference>
<keyword evidence="4" id="KW-1185">Reference proteome</keyword>
<comment type="similarity">
    <text evidence="2">Belongs to the glycosyl hydrolase 88 family.</text>
</comment>
<dbReference type="PANTHER" id="PTHR36845">
    <property type="entry name" value="HYDROLASE, PUTATIVE (AFU_ORTHOLOGUE AFUA_7G05090)-RELATED"/>
    <property type="match status" value="1"/>
</dbReference>
<proteinExistence type="inferred from homology"/>
<dbReference type="RefSeq" id="WP_245957676.1">
    <property type="nucleotide sequence ID" value="NZ_CP139960.1"/>
</dbReference>
<evidence type="ECO:0000256" key="2">
    <source>
        <dbReference type="ARBA" id="ARBA00038358"/>
    </source>
</evidence>
<dbReference type="Proteomes" id="UP001325680">
    <property type="component" value="Chromosome"/>
</dbReference>
<accession>A0ABZ0W2G4</accession>
<dbReference type="PANTHER" id="PTHR36845:SF1">
    <property type="entry name" value="HYDROLASE, PUTATIVE (AFU_ORTHOLOGUE AFUA_7G05090)-RELATED"/>
    <property type="match status" value="1"/>
</dbReference>